<dbReference type="GeneID" id="9627488"/>
<dbReference type="KEGG" id="vcn:VOLCADRAFT_75422"/>
<name>D8U1N6_VOLCA</name>
<organism evidence="2">
    <name type="scientific">Volvox carteri f. nagariensis</name>
    <dbReference type="NCBI Taxonomy" id="3068"/>
    <lineage>
        <taxon>Eukaryota</taxon>
        <taxon>Viridiplantae</taxon>
        <taxon>Chlorophyta</taxon>
        <taxon>core chlorophytes</taxon>
        <taxon>Chlorophyceae</taxon>
        <taxon>CS clade</taxon>
        <taxon>Chlamydomonadales</taxon>
        <taxon>Volvocaceae</taxon>
        <taxon>Volvox</taxon>
    </lineage>
</organism>
<accession>D8U1N6</accession>
<keyword evidence="2" id="KW-1185">Reference proteome</keyword>
<dbReference type="Proteomes" id="UP000001058">
    <property type="component" value="Unassembled WGS sequence"/>
</dbReference>
<evidence type="ECO:0000313" key="2">
    <source>
        <dbReference type="Proteomes" id="UP000001058"/>
    </source>
</evidence>
<evidence type="ECO:0000313" key="1">
    <source>
        <dbReference type="EMBL" id="EFJ46371.1"/>
    </source>
</evidence>
<dbReference type="InParanoid" id="D8U1N6"/>
<dbReference type="RefSeq" id="XP_002952524.1">
    <property type="nucleotide sequence ID" value="XM_002952478.1"/>
</dbReference>
<dbReference type="EMBL" id="GL378351">
    <property type="protein sequence ID" value="EFJ46371.1"/>
    <property type="molecule type" value="Genomic_DNA"/>
</dbReference>
<gene>
    <name evidence="1" type="ORF">VOLCADRAFT_75422</name>
</gene>
<protein>
    <submittedName>
        <fullName evidence="1">Uncharacterized protein</fullName>
    </submittedName>
</protein>
<dbReference type="AlphaFoldDB" id="D8U1N6"/>
<reference evidence="1 2" key="1">
    <citation type="journal article" date="2010" name="Science">
        <title>Genomic analysis of organismal complexity in the multicellular green alga Volvox carteri.</title>
        <authorList>
            <person name="Prochnik S.E."/>
            <person name="Umen J."/>
            <person name="Nedelcu A.M."/>
            <person name="Hallmann A."/>
            <person name="Miller S.M."/>
            <person name="Nishii I."/>
            <person name="Ferris P."/>
            <person name="Kuo A."/>
            <person name="Mitros T."/>
            <person name="Fritz-Laylin L.K."/>
            <person name="Hellsten U."/>
            <person name="Chapman J."/>
            <person name="Simakov O."/>
            <person name="Rensing S.A."/>
            <person name="Terry A."/>
            <person name="Pangilinan J."/>
            <person name="Kapitonov V."/>
            <person name="Jurka J."/>
            <person name="Salamov A."/>
            <person name="Shapiro H."/>
            <person name="Schmutz J."/>
            <person name="Grimwood J."/>
            <person name="Lindquist E."/>
            <person name="Lucas S."/>
            <person name="Grigoriev I.V."/>
            <person name="Schmitt R."/>
            <person name="Kirk D."/>
            <person name="Rokhsar D.S."/>
        </authorList>
    </citation>
    <scope>NUCLEOTIDE SEQUENCE [LARGE SCALE GENOMIC DNA]</scope>
    <source>
        <strain evidence="2">f. Nagariensis / Eve</strain>
    </source>
</reference>
<sequence>MHCCLQHHVLSCKGHHLLRYAYSGLVIGAHVHTHLYMHCCAHVHTHLYMHCAHVHTHLYMHCCLQYYVYTYLYSLEVYRIA</sequence>
<proteinExistence type="predicted"/>